<proteinExistence type="predicted"/>
<accession>A0A7X5R1K9</accession>
<sequence>MVTRRDAALRLDIPMEMAVRHGIPSRISQAELDDLDQNPPAWLKQSRENRTGKKPVWVKLTCDVCGFLEDARPKKWWPDFTYLSCDYHEAYQLPDPAPGLSRTEVDGVGSRFVGIVDESPLAKR</sequence>
<organism evidence="1 2">
    <name type="scientific">Lysinibacter cavernae</name>
    <dbReference type="NCBI Taxonomy" id="1640652"/>
    <lineage>
        <taxon>Bacteria</taxon>
        <taxon>Bacillati</taxon>
        <taxon>Actinomycetota</taxon>
        <taxon>Actinomycetes</taxon>
        <taxon>Micrococcales</taxon>
        <taxon>Microbacteriaceae</taxon>
        <taxon>Lysinibacter</taxon>
    </lineage>
</organism>
<evidence type="ECO:0000313" key="2">
    <source>
        <dbReference type="Proteomes" id="UP000541033"/>
    </source>
</evidence>
<comment type="caution">
    <text evidence="1">The sequence shown here is derived from an EMBL/GenBank/DDBJ whole genome shotgun (WGS) entry which is preliminary data.</text>
</comment>
<reference evidence="1 2" key="1">
    <citation type="submission" date="2020-02" db="EMBL/GenBank/DDBJ databases">
        <title>Sequencing the genomes of 1000 actinobacteria strains.</title>
        <authorList>
            <person name="Klenk H.-P."/>
        </authorList>
    </citation>
    <scope>NUCLEOTIDE SEQUENCE [LARGE SCALE GENOMIC DNA]</scope>
    <source>
        <strain evidence="1 2">DSM 27960</strain>
    </source>
</reference>
<dbReference type="Proteomes" id="UP000541033">
    <property type="component" value="Unassembled WGS sequence"/>
</dbReference>
<keyword evidence="2" id="KW-1185">Reference proteome</keyword>
<dbReference type="AlphaFoldDB" id="A0A7X5R1K9"/>
<evidence type="ECO:0000313" key="1">
    <source>
        <dbReference type="EMBL" id="NIH53832.1"/>
    </source>
</evidence>
<dbReference type="EMBL" id="JAAMOX010000001">
    <property type="protein sequence ID" value="NIH53832.1"/>
    <property type="molecule type" value="Genomic_DNA"/>
</dbReference>
<dbReference type="RefSeq" id="WP_167149770.1">
    <property type="nucleotide sequence ID" value="NZ_JAAMOX010000001.1"/>
</dbReference>
<protein>
    <submittedName>
        <fullName evidence="1">Uncharacterized protein</fullName>
    </submittedName>
</protein>
<name>A0A7X5R1K9_9MICO</name>
<gene>
    <name evidence="1" type="ORF">FHX76_001700</name>
</gene>